<accession>A0ABT7JPM7</accession>
<protein>
    <submittedName>
        <fullName evidence="1">Uncharacterized protein</fullName>
    </submittedName>
</protein>
<sequence>MAQGILPSAAATPSSVEIHSCEKRCMQDFISRQNIERFRKLLNKACDEEERRILCQLLEAEEKKLADSQAAATGKEPGDQT</sequence>
<evidence type="ECO:0000313" key="1">
    <source>
        <dbReference type="EMBL" id="MDL2398309.1"/>
    </source>
</evidence>
<dbReference type="EMBL" id="JARFYM010000002">
    <property type="protein sequence ID" value="MDL2398309.1"/>
    <property type="molecule type" value="Genomic_DNA"/>
</dbReference>
<keyword evidence="2" id="KW-1185">Reference proteome</keyword>
<gene>
    <name evidence="1" type="ORF">PY649_05310</name>
</gene>
<reference evidence="1" key="1">
    <citation type="submission" date="2023-06" db="EMBL/GenBank/DDBJ databases">
        <title>Phylogenetic Diversity of Rhizobium strains.</title>
        <authorList>
            <person name="Moura F.T."/>
            <person name="Helene L.C.F."/>
            <person name="Hungria M."/>
        </authorList>
    </citation>
    <scope>NUCLEOTIDE SEQUENCE</scope>
    <source>
        <strain evidence="1">CCGE526</strain>
    </source>
</reference>
<proteinExistence type="predicted"/>
<comment type="caution">
    <text evidence="1">The sequence shown here is derived from an EMBL/GenBank/DDBJ whole genome shotgun (WGS) entry which is preliminary data.</text>
</comment>
<evidence type="ECO:0000313" key="2">
    <source>
        <dbReference type="Proteomes" id="UP001172645"/>
    </source>
</evidence>
<dbReference type="Proteomes" id="UP001172645">
    <property type="component" value="Unassembled WGS sequence"/>
</dbReference>
<organism evidence="1 2">
    <name type="scientific">Rhizobium mayense</name>
    <dbReference type="NCBI Taxonomy" id="1312184"/>
    <lineage>
        <taxon>Bacteria</taxon>
        <taxon>Pseudomonadati</taxon>
        <taxon>Pseudomonadota</taxon>
        <taxon>Alphaproteobacteria</taxon>
        <taxon>Hyphomicrobiales</taxon>
        <taxon>Rhizobiaceae</taxon>
        <taxon>Rhizobium/Agrobacterium group</taxon>
        <taxon>Rhizobium</taxon>
    </lineage>
</organism>
<name>A0ABT7JPM7_9HYPH</name>
<dbReference type="RefSeq" id="WP_285867144.1">
    <property type="nucleotide sequence ID" value="NZ_JARFYM010000002.1"/>
</dbReference>